<proteinExistence type="predicted"/>
<sequence length="345" mass="38033">MAFRVKLKGAYGLDCPDVVLRCVVGGLIATTVVAIWIYCFWPVVLFLTEAIPILSVEAWQFATGFSIGLIGWIGFSCWTTSVHCIWTSMRVKKEVARRMIEMVDDWEHVGSVLDVCCGRGLLLNSAALAMKHFQSTDVNPIDDEKTESGGRGGGQADSGTGGQESGETLSAGAETILKQSKRLHAGTTPSRVREALGGSRKSKKVYGVDIWRPSDLTQNSQVVTVYNASVEGVAGLADIRTADARELPFPNSTFDVVFCSLSLHLVGAEFGRRTAQARKERSRALMEMVRVVKPGGMILIWDIFHFLEYVELLNDLKTIERVTMSEPIRAFMLKSHIICATKRKR</sequence>
<keyword evidence="5" id="KW-1185">Reference proteome</keyword>
<keyword evidence="2" id="KW-0472">Membrane</keyword>
<dbReference type="SUPFAM" id="SSF53335">
    <property type="entry name" value="S-adenosyl-L-methionine-dependent methyltransferases"/>
    <property type="match status" value="1"/>
</dbReference>
<dbReference type="Pfam" id="PF08241">
    <property type="entry name" value="Methyltransf_11"/>
    <property type="match status" value="1"/>
</dbReference>
<dbReference type="Gene3D" id="3.40.50.150">
    <property type="entry name" value="Vaccinia Virus protein VP39"/>
    <property type="match status" value="1"/>
</dbReference>
<protein>
    <recommendedName>
        <fullName evidence="3">Methyltransferase type 11 domain-containing protein</fullName>
    </recommendedName>
</protein>
<evidence type="ECO:0000313" key="4">
    <source>
        <dbReference type="EMBL" id="GBG59043.1"/>
    </source>
</evidence>
<evidence type="ECO:0000256" key="2">
    <source>
        <dbReference type="SAM" id="Phobius"/>
    </source>
</evidence>
<keyword evidence="2" id="KW-0812">Transmembrane</keyword>
<evidence type="ECO:0000259" key="3">
    <source>
        <dbReference type="Pfam" id="PF08241"/>
    </source>
</evidence>
<dbReference type="Gramene" id="GBG59043">
    <property type="protein sequence ID" value="GBG59043"/>
    <property type="gene ID" value="CBR_g24389"/>
</dbReference>
<feature type="compositionally biased region" description="Gly residues" evidence="1">
    <location>
        <begin position="149"/>
        <end position="164"/>
    </location>
</feature>
<dbReference type="STRING" id="69332.A0A388JMS0"/>
<evidence type="ECO:0000256" key="1">
    <source>
        <dbReference type="SAM" id="MobiDB-lite"/>
    </source>
</evidence>
<dbReference type="EMBL" id="BFEA01000002">
    <property type="protein sequence ID" value="GBG59043.1"/>
    <property type="molecule type" value="Genomic_DNA"/>
</dbReference>
<dbReference type="PANTHER" id="PTHR45277:SF1">
    <property type="entry name" value="EXPRESSED PROTEIN"/>
    <property type="match status" value="1"/>
</dbReference>
<gene>
    <name evidence="4" type="ORF">CBR_g24389</name>
</gene>
<feature type="region of interest" description="Disordered" evidence="1">
    <location>
        <begin position="139"/>
        <end position="168"/>
    </location>
</feature>
<evidence type="ECO:0000313" key="5">
    <source>
        <dbReference type="Proteomes" id="UP000265515"/>
    </source>
</evidence>
<dbReference type="AlphaFoldDB" id="A0A388JMS0"/>
<dbReference type="CDD" id="cd02440">
    <property type="entry name" value="AdoMet_MTases"/>
    <property type="match status" value="1"/>
</dbReference>
<organism evidence="4 5">
    <name type="scientific">Chara braunii</name>
    <name type="common">Braun's stonewort</name>
    <dbReference type="NCBI Taxonomy" id="69332"/>
    <lineage>
        <taxon>Eukaryota</taxon>
        <taxon>Viridiplantae</taxon>
        <taxon>Streptophyta</taxon>
        <taxon>Charophyceae</taxon>
        <taxon>Charales</taxon>
        <taxon>Characeae</taxon>
        <taxon>Chara</taxon>
    </lineage>
</organism>
<reference evidence="4 5" key="1">
    <citation type="journal article" date="2018" name="Cell">
        <title>The Chara Genome: Secondary Complexity and Implications for Plant Terrestrialization.</title>
        <authorList>
            <person name="Nishiyama T."/>
            <person name="Sakayama H."/>
            <person name="Vries J.D."/>
            <person name="Buschmann H."/>
            <person name="Saint-Marcoux D."/>
            <person name="Ullrich K.K."/>
            <person name="Haas F.B."/>
            <person name="Vanderstraeten L."/>
            <person name="Becker D."/>
            <person name="Lang D."/>
            <person name="Vosolsobe S."/>
            <person name="Rombauts S."/>
            <person name="Wilhelmsson P.K.I."/>
            <person name="Janitza P."/>
            <person name="Kern R."/>
            <person name="Heyl A."/>
            <person name="Rumpler F."/>
            <person name="Villalobos L.I.A.C."/>
            <person name="Clay J.M."/>
            <person name="Skokan R."/>
            <person name="Toyoda A."/>
            <person name="Suzuki Y."/>
            <person name="Kagoshima H."/>
            <person name="Schijlen E."/>
            <person name="Tajeshwar N."/>
            <person name="Catarino B."/>
            <person name="Hetherington A.J."/>
            <person name="Saltykova A."/>
            <person name="Bonnot C."/>
            <person name="Breuninger H."/>
            <person name="Symeonidi A."/>
            <person name="Radhakrishnan G.V."/>
            <person name="Van Nieuwerburgh F."/>
            <person name="Deforce D."/>
            <person name="Chang C."/>
            <person name="Karol K.G."/>
            <person name="Hedrich R."/>
            <person name="Ulvskov P."/>
            <person name="Glockner G."/>
            <person name="Delwiche C.F."/>
            <person name="Petrasek J."/>
            <person name="Van de Peer Y."/>
            <person name="Friml J."/>
            <person name="Beilby M."/>
            <person name="Dolan L."/>
            <person name="Kohara Y."/>
            <person name="Sugano S."/>
            <person name="Fujiyama A."/>
            <person name="Delaux P.-M."/>
            <person name="Quint M."/>
            <person name="TheiBen G."/>
            <person name="Hagemann M."/>
            <person name="Harholt J."/>
            <person name="Dunand C."/>
            <person name="Zachgo S."/>
            <person name="Langdale J."/>
            <person name="Maumus F."/>
            <person name="Straeten D.V.D."/>
            <person name="Gould S.B."/>
            <person name="Rensing S.A."/>
        </authorList>
    </citation>
    <scope>NUCLEOTIDE SEQUENCE [LARGE SCALE GENOMIC DNA]</scope>
    <source>
        <strain evidence="4 5">S276</strain>
    </source>
</reference>
<dbReference type="OrthoDB" id="10017101at2759"/>
<keyword evidence="2" id="KW-1133">Transmembrane helix</keyword>
<dbReference type="PANTHER" id="PTHR45277">
    <property type="entry name" value="EXPRESSED PROTEIN"/>
    <property type="match status" value="1"/>
</dbReference>
<name>A0A388JMS0_CHABU</name>
<dbReference type="Proteomes" id="UP000265515">
    <property type="component" value="Unassembled WGS sequence"/>
</dbReference>
<accession>A0A388JMS0</accession>
<feature type="transmembrane region" description="Helical" evidence="2">
    <location>
        <begin position="64"/>
        <end position="89"/>
    </location>
</feature>
<dbReference type="InterPro" id="IPR029063">
    <property type="entry name" value="SAM-dependent_MTases_sf"/>
</dbReference>
<dbReference type="GO" id="GO:0008757">
    <property type="term" value="F:S-adenosylmethionine-dependent methyltransferase activity"/>
    <property type="evidence" value="ECO:0007669"/>
    <property type="project" value="InterPro"/>
</dbReference>
<comment type="caution">
    <text evidence="4">The sequence shown here is derived from an EMBL/GenBank/DDBJ whole genome shotgun (WGS) entry which is preliminary data.</text>
</comment>
<feature type="transmembrane region" description="Helical" evidence="2">
    <location>
        <begin position="20"/>
        <end position="44"/>
    </location>
</feature>
<dbReference type="InterPro" id="IPR013216">
    <property type="entry name" value="Methyltransf_11"/>
</dbReference>
<feature type="domain" description="Methyltransferase type 11" evidence="3">
    <location>
        <begin position="184"/>
        <end position="300"/>
    </location>
</feature>